<sequence>MLHKGEVMLPLCELCFDVFANRLDFGKTVSFLQVTSEEHLTSYGRPFGRESGTHYSALHPRSCWVAPNINVNLSQARKSSRVSLNESPSNFSPLCMPHKHQTWRRGGILRDVGLDCSWVITMLNVINCTQFHRDVVKRFKVTVRDVVGMRSATQICTKHGYNRM</sequence>
<dbReference type="Proteomes" id="UP000053989">
    <property type="component" value="Unassembled WGS sequence"/>
</dbReference>
<accession>A0A0C2ZEY7</accession>
<proteinExistence type="predicted"/>
<keyword evidence="2" id="KW-1185">Reference proteome</keyword>
<protein>
    <submittedName>
        <fullName evidence="1">Uncharacterized protein</fullName>
    </submittedName>
</protein>
<evidence type="ECO:0000313" key="2">
    <source>
        <dbReference type="Proteomes" id="UP000053989"/>
    </source>
</evidence>
<dbReference type="HOGENOM" id="CLU_1620037_0_0_1"/>
<reference evidence="1 2" key="1">
    <citation type="submission" date="2014-04" db="EMBL/GenBank/DDBJ databases">
        <authorList>
            <consortium name="DOE Joint Genome Institute"/>
            <person name="Kuo A."/>
            <person name="Kohler A."/>
            <person name="Nagy L.G."/>
            <person name="Floudas D."/>
            <person name="Copeland A."/>
            <person name="Barry K.W."/>
            <person name="Cichocki N."/>
            <person name="Veneault-Fourrey C."/>
            <person name="LaButti K."/>
            <person name="Lindquist E.A."/>
            <person name="Lipzen A."/>
            <person name="Lundell T."/>
            <person name="Morin E."/>
            <person name="Murat C."/>
            <person name="Sun H."/>
            <person name="Tunlid A."/>
            <person name="Henrissat B."/>
            <person name="Grigoriev I.V."/>
            <person name="Hibbett D.S."/>
            <person name="Martin F."/>
            <person name="Nordberg H.P."/>
            <person name="Cantor M.N."/>
            <person name="Hua S.X."/>
        </authorList>
    </citation>
    <scope>NUCLEOTIDE SEQUENCE [LARGE SCALE GENOMIC DNA]</scope>
    <source>
        <strain evidence="1 2">Foug A</strain>
    </source>
</reference>
<dbReference type="OrthoDB" id="107110at2759"/>
<name>A0A0C2ZEY7_9AGAM</name>
<evidence type="ECO:0000313" key="1">
    <source>
        <dbReference type="EMBL" id="KIM51482.1"/>
    </source>
</evidence>
<dbReference type="EMBL" id="KN822255">
    <property type="protein sequence ID" value="KIM51482.1"/>
    <property type="molecule type" value="Genomic_DNA"/>
</dbReference>
<reference evidence="2" key="2">
    <citation type="submission" date="2015-01" db="EMBL/GenBank/DDBJ databases">
        <title>Evolutionary Origins and Diversification of the Mycorrhizal Mutualists.</title>
        <authorList>
            <consortium name="DOE Joint Genome Institute"/>
            <consortium name="Mycorrhizal Genomics Consortium"/>
            <person name="Kohler A."/>
            <person name="Kuo A."/>
            <person name="Nagy L.G."/>
            <person name="Floudas D."/>
            <person name="Copeland A."/>
            <person name="Barry K.W."/>
            <person name="Cichocki N."/>
            <person name="Veneault-Fourrey C."/>
            <person name="LaButti K."/>
            <person name="Lindquist E.A."/>
            <person name="Lipzen A."/>
            <person name="Lundell T."/>
            <person name="Morin E."/>
            <person name="Murat C."/>
            <person name="Riley R."/>
            <person name="Ohm R."/>
            <person name="Sun H."/>
            <person name="Tunlid A."/>
            <person name="Henrissat B."/>
            <person name="Grigoriev I.V."/>
            <person name="Hibbett D.S."/>
            <person name="Martin F."/>
        </authorList>
    </citation>
    <scope>NUCLEOTIDE SEQUENCE [LARGE SCALE GENOMIC DNA]</scope>
    <source>
        <strain evidence="2">Foug A</strain>
    </source>
</reference>
<gene>
    <name evidence="1" type="ORF">SCLCIDRAFT_635692</name>
</gene>
<dbReference type="InParanoid" id="A0A0C2ZEY7"/>
<organism evidence="1 2">
    <name type="scientific">Scleroderma citrinum Foug A</name>
    <dbReference type="NCBI Taxonomy" id="1036808"/>
    <lineage>
        <taxon>Eukaryota</taxon>
        <taxon>Fungi</taxon>
        <taxon>Dikarya</taxon>
        <taxon>Basidiomycota</taxon>
        <taxon>Agaricomycotina</taxon>
        <taxon>Agaricomycetes</taxon>
        <taxon>Agaricomycetidae</taxon>
        <taxon>Boletales</taxon>
        <taxon>Sclerodermatineae</taxon>
        <taxon>Sclerodermataceae</taxon>
        <taxon>Scleroderma</taxon>
    </lineage>
</organism>
<dbReference type="AlphaFoldDB" id="A0A0C2ZEY7"/>